<name>A0A183V6M0_TOXCA</name>
<protein>
    <submittedName>
        <fullName evidence="5">Transmembrane protein</fullName>
    </submittedName>
</protein>
<reference evidence="3 4" key="2">
    <citation type="submission" date="2018-11" db="EMBL/GenBank/DDBJ databases">
        <authorList>
            <consortium name="Pathogen Informatics"/>
        </authorList>
    </citation>
    <scope>NUCLEOTIDE SEQUENCE [LARGE SCALE GENOMIC DNA]</scope>
</reference>
<accession>A0A183V6M0</accession>
<keyword evidence="2" id="KW-0472">Membrane</keyword>
<evidence type="ECO:0000313" key="5">
    <source>
        <dbReference type="WBParaSite" id="TCNE_0001639101-mRNA-1"/>
    </source>
</evidence>
<sequence length="223" mass="25321">MCYERVHCAAPSLKKLNEQRHIEQCARMRYVRSILLCTAAASQLVDFCEAVKGRKVQHLLDDENTTRKRKRASASTRRVSEGETSREGEKTPPSRVWQRACSQLFNRKSLLLCAVCLLKLANRIKIMGCLLAYVLRLAYMLRLAYVLLIGGLVMKGDASKPQRILPAPRCQPISVEQCKDLPYNDTRSVLIVLLGSFIQHFATRSVTQLRAKVIMRDEMDRAG</sequence>
<evidence type="ECO:0000313" key="4">
    <source>
        <dbReference type="Proteomes" id="UP000050794"/>
    </source>
</evidence>
<evidence type="ECO:0000256" key="1">
    <source>
        <dbReference type="SAM" id="MobiDB-lite"/>
    </source>
</evidence>
<reference evidence="5" key="1">
    <citation type="submission" date="2016-06" db="UniProtKB">
        <authorList>
            <consortium name="WormBaseParasite"/>
        </authorList>
    </citation>
    <scope>IDENTIFICATION</scope>
</reference>
<keyword evidence="2" id="KW-0812">Transmembrane</keyword>
<organism evidence="4 5">
    <name type="scientific">Toxocara canis</name>
    <name type="common">Canine roundworm</name>
    <dbReference type="NCBI Taxonomy" id="6265"/>
    <lineage>
        <taxon>Eukaryota</taxon>
        <taxon>Metazoa</taxon>
        <taxon>Ecdysozoa</taxon>
        <taxon>Nematoda</taxon>
        <taxon>Chromadorea</taxon>
        <taxon>Rhabditida</taxon>
        <taxon>Spirurina</taxon>
        <taxon>Ascaridomorpha</taxon>
        <taxon>Ascaridoidea</taxon>
        <taxon>Toxocaridae</taxon>
        <taxon>Toxocara</taxon>
    </lineage>
</organism>
<dbReference type="WBParaSite" id="TCNE_0001639101-mRNA-1">
    <property type="protein sequence ID" value="TCNE_0001639101-mRNA-1"/>
    <property type="gene ID" value="TCNE_0001639101"/>
</dbReference>
<feature type="region of interest" description="Disordered" evidence="1">
    <location>
        <begin position="62"/>
        <end position="92"/>
    </location>
</feature>
<dbReference type="EMBL" id="UYWY01023550">
    <property type="protein sequence ID" value="VDM47711.1"/>
    <property type="molecule type" value="Genomic_DNA"/>
</dbReference>
<keyword evidence="2" id="KW-1133">Transmembrane helix</keyword>
<feature type="compositionally biased region" description="Basic and acidic residues" evidence="1">
    <location>
        <begin position="78"/>
        <end position="92"/>
    </location>
</feature>
<dbReference type="Proteomes" id="UP000050794">
    <property type="component" value="Unassembled WGS sequence"/>
</dbReference>
<keyword evidence="4" id="KW-1185">Reference proteome</keyword>
<evidence type="ECO:0000313" key="3">
    <source>
        <dbReference type="EMBL" id="VDM47711.1"/>
    </source>
</evidence>
<dbReference type="AlphaFoldDB" id="A0A183V6M0"/>
<feature type="transmembrane region" description="Helical" evidence="2">
    <location>
        <begin position="130"/>
        <end position="153"/>
    </location>
</feature>
<evidence type="ECO:0000256" key="2">
    <source>
        <dbReference type="SAM" id="Phobius"/>
    </source>
</evidence>
<proteinExistence type="predicted"/>
<gene>
    <name evidence="3" type="ORF">TCNE_LOCUS16390</name>
</gene>